<sequence length="164" mass="17391">MLRLVGRWRVTVRSRGMLGGPDGGTDGPGEVTPGLPEDDEDRTAELTFDGDGQVFGSGGVNRVRGTWSIEQDTLRFGPMVSTLMAGPATAMRQEAELLRLLRGPLGLRTPAGDAETTSDPLRGPDGAPEGAAVPTVELVAADGDRLVLERLADDEEREHGRAFV</sequence>
<name>A0ABS5TZH6_9CELL</name>
<dbReference type="InterPro" id="IPR005184">
    <property type="entry name" value="DUF306_Meta_HslJ"/>
</dbReference>
<dbReference type="RefSeq" id="WP_214349768.1">
    <property type="nucleotide sequence ID" value="NZ_JAHBOH010000001.1"/>
</dbReference>
<evidence type="ECO:0000259" key="2">
    <source>
        <dbReference type="Pfam" id="PF03724"/>
    </source>
</evidence>
<keyword evidence="4" id="KW-1185">Reference proteome</keyword>
<dbReference type="Pfam" id="PF03724">
    <property type="entry name" value="META"/>
    <property type="match status" value="1"/>
</dbReference>
<accession>A0ABS5TZH6</accession>
<protein>
    <submittedName>
        <fullName evidence="3">META domain-containing protein</fullName>
    </submittedName>
</protein>
<evidence type="ECO:0000256" key="1">
    <source>
        <dbReference type="SAM" id="MobiDB-lite"/>
    </source>
</evidence>
<dbReference type="Proteomes" id="UP000722125">
    <property type="component" value="Unassembled WGS sequence"/>
</dbReference>
<feature type="domain" description="DUF306" evidence="2">
    <location>
        <begin position="40"/>
        <end position="103"/>
    </location>
</feature>
<dbReference type="InterPro" id="IPR038670">
    <property type="entry name" value="HslJ-like_sf"/>
</dbReference>
<dbReference type="Gene3D" id="2.40.128.270">
    <property type="match status" value="1"/>
</dbReference>
<dbReference type="EMBL" id="JAHBOH010000001">
    <property type="protein sequence ID" value="MBT0994562.1"/>
    <property type="molecule type" value="Genomic_DNA"/>
</dbReference>
<dbReference type="InterPro" id="IPR053147">
    <property type="entry name" value="Hsp_HslJ-like"/>
</dbReference>
<reference evidence="3 4" key="1">
    <citation type="submission" date="2021-05" db="EMBL/GenBank/DDBJ databases">
        <title>Description of Cellulomonas sp. DKR-3 sp. nov.</title>
        <authorList>
            <person name="Dahal R.H."/>
            <person name="Chaudhary D.K."/>
        </authorList>
    </citation>
    <scope>NUCLEOTIDE SEQUENCE [LARGE SCALE GENOMIC DNA]</scope>
    <source>
        <strain evidence="3 4">DKR-3</strain>
    </source>
</reference>
<dbReference type="PANTHER" id="PTHR35535">
    <property type="entry name" value="HEAT SHOCK PROTEIN HSLJ"/>
    <property type="match status" value="1"/>
</dbReference>
<proteinExistence type="predicted"/>
<evidence type="ECO:0000313" key="4">
    <source>
        <dbReference type="Proteomes" id="UP000722125"/>
    </source>
</evidence>
<feature type="region of interest" description="Disordered" evidence="1">
    <location>
        <begin position="108"/>
        <end position="131"/>
    </location>
</feature>
<gene>
    <name evidence="3" type="ORF">KIN34_09715</name>
</gene>
<evidence type="ECO:0000313" key="3">
    <source>
        <dbReference type="EMBL" id="MBT0994562.1"/>
    </source>
</evidence>
<feature type="region of interest" description="Disordered" evidence="1">
    <location>
        <begin position="15"/>
        <end position="37"/>
    </location>
</feature>
<feature type="compositionally biased region" description="Gly residues" evidence="1">
    <location>
        <begin position="17"/>
        <end position="27"/>
    </location>
</feature>
<organism evidence="3 4">
    <name type="scientific">Cellulomonas fulva</name>
    <dbReference type="NCBI Taxonomy" id="2835530"/>
    <lineage>
        <taxon>Bacteria</taxon>
        <taxon>Bacillati</taxon>
        <taxon>Actinomycetota</taxon>
        <taxon>Actinomycetes</taxon>
        <taxon>Micrococcales</taxon>
        <taxon>Cellulomonadaceae</taxon>
        <taxon>Cellulomonas</taxon>
    </lineage>
</organism>
<dbReference type="PANTHER" id="PTHR35535:SF1">
    <property type="entry name" value="HEAT SHOCK PROTEIN HSLJ"/>
    <property type="match status" value="1"/>
</dbReference>
<comment type="caution">
    <text evidence="3">The sequence shown here is derived from an EMBL/GenBank/DDBJ whole genome shotgun (WGS) entry which is preliminary data.</text>
</comment>